<feature type="binding site" evidence="12">
    <location>
        <position position="500"/>
    </location>
    <ligand>
        <name>Zn(2+)</name>
        <dbReference type="ChEBI" id="CHEBI:29105"/>
        <label>1</label>
    </ligand>
</feature>
<dbReference type="InterPro" id="IPR005259">
    <property type="entry name" value="PriA"/>
</dbReference>
<comment type="catalytic activity">
    <reaction evidence="11 12">
        <text>ATP + H2O = ADP + phosphate + H(+)</text>
        <dbReference type="Rhea" id="RHEA:13065"/>
        <dbReference type="ChEBI" id="CHEBI:15377"/>
        <dbReference type="ChEBI" id="CHEBI:15378"/>
        <dbReference type="ChEBI" id="CHEBI:30616"/>
        <dbReference type="ChEBI" id="CHEBI:43474"/>
        <dbReference type="ChEBI" id="CHEBI:456216"/>
        <dbReference type="EC" id="5.6.2.4"/>
    </reaction>
</comment>
<evidence type="ECO:0000259" key="14">
    <source>
        <dbReference type="PROSITE" id="PS51192"/>
    </source>
</evidence>
<comment type="catalytic activity">
    <reaction evidence="12">
        <text>Couples ATP hydrolysis with the unwinding of duplex DNA by translocating in the 3'-5' direction.</text>
        <dbReference type="EC" id="5.6.2.4"/>
    </reaction>
</comment>
<evidence type="ECO:0000256" key="1">
    <source>
        <dbReference type="ARBA" id="ARBA00022515"/>
    </source>
</evidence>
<proteinExistence type="inferred from homology"/>
<dbReference type="Pfam" id="PF00270">
    <property type="entry name" value="DEAD"/>
    <property type="match status" value="1"/>
</dbReference>
<gene>
    <name evidence="12 15" type="primary">priA</name>
    <name evidence="15" type="ORF">MGN01_18950</name>
</gene>
<keyword evidence="1 12" id="KW-0639">Primosome</keyword>
<feature type="domain" description="Helicase ATP-binding" evidence="14">
    <location>
        <begin position="270"/>
        <end position="436"/>
    </location>
</feature>
<reference evidence="15 16" key="1">
    <citation type="submission" date="2019-07" db="EMBL/GenBank/DDBJ databases">
        <title>Whole genome shotgun sequence of Methylobacterium gnaphalii NBRC 107716.</title>
        <authorList>
            <person name="Hosoyama A."/>
            <person name="Uohara A."/>
            <person name="Ohji S."/>
            <person name="Ichikawa N."/>
        </authorList>
    </citation>
    <scope>NUCLEOTIDE SEQUENCE [LARGE SCALE GENOMIC DNA]</scope>
    <source>
        <strain evidence="15 16">NBRC 107716</strain>
    </source>
</reference>
<dbReference type="PANTHER" id="PTHR30580">
    <property type="entry name" value="PRIMOSOMAL PROTEIN N"/>
    <property type="match status" value="1"/>
</dbReference>
<dbReference type="NCBIfam" id="NF004070">
    <property type="entry name" value="PRK05580.2-2"/>
    <property type="match status" value="1"/>
</dbReference>
<dbReference type="GO" id="GO:1990077">
    <property type="term" value="C:primosome complex"/>
    <property type="evidence" value="ECO:0007669"/>
    <property type="project" value="UniProtKB-UniRule"/>
</dbReference>
<dbReference type="PROSITE" id="PS51192">
    <property type="entry name" value="HELICASE_ATP_BIND_1"/>
    <property type="match status" value="1"/>
</dbReference>
<keyword evidence="9 12" id="KW-0238">DNA-binding</keyword>
<keyword evidence="8 12" id="KW-0067">ATP-binding</keyword>
<keyword evidence="3 12" id="KW-0479">Metal-binding</keyword>
<protein>
    <recommendedName>
        <fullName evidence="12">Replication restart protein PriA</fullName>
    </recommendedName>
    <alternativeName>
        <fullName evidence="12">ATP-dependent DNA helicase PriA</fullName>
        <ecNumber evidence="12">5.6.2.4</ecNumber>
    </alternativeName>
    <alternativeName>
        <fullName evidence="12">DNA 3'-5' helicase PriA</fullName>
    </alternativeName>
</protein>
<accession>A0A512JJB9</accession>
<feature type="binding site" evidence="12">
    <location>
        <position position="506"/>
    </location>
    <ligand>
        <name>Zn(2+)</name>
        <dbReference type="ChEBI" id="CHEBI:29105"/>
        <label>2</label>
    </ligand>
</feature>
<dbReference type="GO" id="GO:0006270">
    <property type="term" value="P:DNA replication initiation"/>
    <property type="evidence" value="ECO:0007669"/>
    <property type="project" value="TreeGrafter"/>
</dbReference>
<dbReference type="Pfam" id="PF18319">
    <property type="entry name" value="Zn_ribbon_PriA"/>
    <property type="match status" value="1"/>
</dbReference>
<dbReference type="InterPro" id="IPR042115">
    <property type="entry name" value="PriA_3primeBD_sf"/>
</dbReference>
<feature type="binding site" evidence="12">
    <location>
        <position position="527"/>
    </location>
    <ligand>
        <name>Zn(2+)</name>
        <dbReference type="ChEBI" id="CHEBI:29105"/>
        <label>2</label>
    </ligand>
</feature>
<dbReference type="GO" id="GO:0006302">
    <property type="term" value="P:double-strand break repair"/>
    <property type="evidence" value="ECO:0007669"/>
    <property type="project" value="InterPro"/>
</dbReference>
<evidence type="ECO:0000256" key="12">
    <source>
        <dbReference type="HAMAP-Rule" id="MF_00983"/>
    </source>
</evidence>
<evidence type="ECO:0000313" key="16">
    <source>
        <dbReference type="Proteomes" id="UP000321750"/>
    </source>
</evidence>
<feature type="binding site" evidence="12">
    <location>
        <position position="497"/>
    </location>
    <ligand>
        <name>Zn(2+)</name>
        <dbReference type="ChEBI" id="CHEBI:29105"/>
        <label>1</label>
    </ligand>
</feature>
<comment type="cofactor">
    <cofactor evidence="12">
        <name>Zn(2+)</name>
        <dbReference type="ChEBI" id="CHEBI:29105"/>
    </cofactor>
    <text evidence="12">Binds 2 zinc ions per subunit.</text>
</comment>
<feature type="binding site" evidence="12">
    <location>
        <position position="509"/>
    </location>
    <ligand>
        <name>Zn(2+)</name>
        <dbReference type="ChEBI" id="CHEBI:29105"/>
        <label>2</label>
    </ligand>
</feature>
<evidence type="ECO:0000313" key="15">
    <source>
        <dbReference type="EMBL" id="GEP10050.1"/>
    </source>
</evidence>
<dbReference type="SMART" id="SM00490">
    <property type="entry name" value="HELICc"/>
    <property type="match status" value="1"/>
</dbReference>
<comment type="subunit">
    <text evidence="12">Component of the replication restart primosome.</text>
</comment>
<comment type="caution">
    <text evidence="15">The sequence shown here is derived from an EMBL/GenBank/DDBJ whole genome shotgun (WGS) entry which is preliminary data.</text>
</comment>
<dbReference type="GO" id="GO:0008270">
    <property type="term" value="F:zinc ion binding"/>
    <property type="evidence" value="ECO:0007669"/>
    <property type="project" value="UniProtKB-UniRule"/>
</dbReference>
<dbReference type="GO" id="GO:0043138">
    <property type="term" value="F:3'-5' DNA helicase activity"/>
    <property type="evidence" value="ECO:0007669"/>
    <property type="project" value="UniProtKB-EC"/>
</dbReference>
<dbReference type="InterPro" id="IPR041222">
    <property type="entry name" value="PriA_3primeBD"/>
</dbReference>
<evidence type="ECO:0000256" key="4">
    <source>
        <dbReference type="ARBA" id="ARBA00022741"/>
    </source>
</evidence>
<feature type="region of interest" description="Disordered" evidence="13">
    <location>
        <begin position="225"/>
        <end position="271"/>
    </location>
</feature>
<dbReference type="InterPro" id="IPR001650">
    <property type="entry name" value="Helicase_C-like"/>
</dbReference>
<dbReference type="CDD" id="cd17929">
    <property type="entry name" value="DEXHc_priA"/>
    <property type="match status" value="1"/>
</dbReference>
<dbReference type="EC" id="5.6.2.4" evidence="12"/>
<evidence type="ECO:0000256" key="10">
    <source>
        <dbReference type="ARBA" id="ARBA00023235"/>
    </source>
</evidence>
<keyword evidence="2 12" id="KW-0235">DNA replication</keyword>
<dbReference type="AlphaFoldDB" id="A0A512JJB9"/>
<dbReference type="InterPro" id="IPR040498">
    <property type="entry name" value="PriA_CRR"/>
</dbReference>
<keyword evidence="16" id="KW-1185">Reference proteome</keyword>
<comment type="similarity">
    <text evidence="12">Belongs to the helicase family. PriA subfamily.</text>
</comment>
<dbReference type="InterPro" id="IPR041236">
    <property type="entry name" value="PriA_C"/>
</dbReference>
<dbReference type="SMART" id="SM00487">
    <property type="entry name" value="DEXDc"/>
    <property type="match status" value="1"/>
</dbReference>
<evidence type="ECO:0000256" key="13">
    <source>
        <dbReference type="SAM" id="MobiDB-lite"/>
    </source>
</evidence>
<dbReference type="SUPFAM" id="SSF52540">
    <property type="entry name" value="P-loop containing nucleoside triphosphate hydrolases"/>
    <property type="match status" value="1"/>
</dbReference>
<dbReference type="GO" id="GO:0005524">
    <property type="term" value="F:ATP binding"/>
    <property type="evidence" value="ECO:0007669"/>
    <property type="project" value="UniProtKB-UniRule"/>
</dbReference>
<dbReference type="GO" id="GO:0003677">
    <property type="term" value="F:DNA binding"/>
    <property type="evidence" value="ECO:0007669"/>
    <property type="project" value="UniProtKB-UniRule"/>
</dbReference>
<dbReference type="OrthoDB" id="9759544at2"/>
<organism evidence="15 16">
    <name type="scientific">Methylobacterium gnaphalii</name>
    <dbReference type="NCBI Taxonomy" id="1010610"/>
    <lineage>
        <taxon>Bacteria</taxon>
        <taxon>Pseudomonadati</taxon>
        <taxon>Pseudomonadota</taxon>
        <taxon>Alphaproteobacteria</taxon>
        <taxon>Hyphomicrobiales</taxon>
        <taxon>Methylobacteriaceae</taxon>
        <taxon>Methylobacterium</taxon>
    </lineage>
</organism>
<dbReference type="NCBIfam" id="TIGR00595">
    <property type="entry name" value="priA"/>
    <property type="match status" value="1"/>
</dbReference>
<dbReference type="FunFam" id="3.40.50.300:FF:000489">
    <property type="entry name" value="Primosome assembly protein PriA"/>
    <property type="match status" value="1"/>
</dbReference>
<dbReference type="GO" id="GO:0016887">
    <property type="term" value="F:ATP hydrolysis activity"/>
    <property type="evidence" value="ECO:0007669"/>
    <property type="project" value="RHEA"/>
</dbReference>
<feature type="binding site" evidence="12">
    <location>
        <position position="540"/>
    </location>
    <ligand>
        <name>Zn(2+)</name>
        <dbReference type="ChEBI" id="CHEBI:29105"/>
        <label>1</label>
    </ligand>
</feature>
<keyword evidence="6 12" id="KW-0347">Helicase</keyword>
<keyword evidence="4 12" id="KW-0547">Nucleotide-binding</keyword>
<dbReference type="Gene3D" id="3.40.50.300">
    <property type="entry name" value="P-loop containing nucleotide triphosphate hydrolases"/>
    <property type="match status" value="2"/>
</dbReference>
<feature type="binding site" evidence="12">
    <location>
        <position position="524"/>
    </location>
    <ligand>
        <name>Zn(2+)</name>
        <dbReference type="ChEBI" id="CHEBI:29105"/>
        <label>2</label>
    </ligand>
</feature>
<dbReference type="GO" id="GO:0006269">
    <property type="term" value="P:DNA replication, synthesis of primer"/>
    <property type="evidence" value="ECO:0007669"/>
    <property type="project" value="UniProtKB-KW"/>
</dbReference>
<keyword evidence="10 12" id="KW-0413">Isomerase</keyword>
<evidence type="ECO:0000256" key="6">
    <source>
        <dbReference type="ARBA" id="ARBA00022806"/>
    </source>
</evidence>
<dbReference type="EMBL" id="BJZV01000008">
    <property type="protein sequence ID" value="GEP10050.1"/>
    <property type="molecule type" value="Genomic_DNA"/>
</dbReference>
<feature type="compositionally biased region" description="Basic and acidic residues" evidence="13">
    <location>
        <begin position="230"/>
        <end position="246"/>
    </location>
</feature>
<evidence type="ECO:0000256" key="8">
    <source>
        <dbReference type="ARBA" id="ARBA00022840"/>
    </source>
</evidence>
<dbReference type="Gene3D" id="3.40.1440.60">
    <property type="entry name" value="PriA, 3(prime) DNA-binding domain"/>
    <property type="match status" value="1"/>
</dbReference>
<dbReference type="Pfam" id="PF17764">
    <property type="entry name" value="PriA_3primeBD"/>
    <property type="match status" value="1"/>
</dbReference>
<evidence type="ECO:0000256" key="2">
    <source>
        <dbReference type="ARBA" id="ARBA00022705"/>
    </source>
</evidence>
<dbReference type="InterPro" id="IPR027417">
    <property type="entry name" value="P-loop_NTPase"/>
</dbReference>
<evidence type="ECO:0000256" key="9">
    <source>
        <dbReference type="ARBA" id="ARBA00023125"/>
    </source>
</evidence>
<dbReference type="HAMAP" id="MF_00983">
    <property type="entry name" value="PriA"/>
    <property type="match status" value="1"/>
</dbReference>
<keyword evidence="7 12" id="KW-0862">Zinc</keyword>
<comment type="function">
    <text evidence="12">Initiates the restart of stalled replication forks, which reloads the replicative helicase on sites other than the origin of replication. Recognizes and binds to abandoned replication forks and remodels them to uncover a helicase loading site. Promotes assembly of the primosome at these replication forks.</text>
</comment>
<evidence type="ECO:0000256" key="7">
    <source>
        <dbReference type="ARBA" id="ARBA00022833"/>
    </source>
</evidence>
<feature type="binding site" evidence="12">
    <location>
        <position position="537"/>
    </location>
    <ligand>
        <name>Zn(2+)</name>
        <dbReference type="ChEBI" id="CHEBI:29105"/>
        <label>1</label>
    </ligand>
</feature>
<evidence type="ECO:0000256" key="5">
    <source>
        <dbReference type="ARBA" id="ARBA00022801"/>
    </source>
</evidence>
<dbReference type="InterPro" id="IPR011545">
    <property type="entry name" value="DEAD/DEAH_box_helicase_dom"/>
</dbReference>
<dbReference type="RefSeq" id="WP_147046339.1">
    <property type="nucleotide sequence ID" value="NZ_BJZV01000008.1"/>
</dbReference>
<evidence type="ECO:0000256" key="11">
    <source>
        <dbReference type="ARBA" id="ARBA00048988"/>
    </source>
</evidence>
<dbReference type="Pfam" id="PF18074">
    <property type="entry name" value="PriA_C"/>
    <property type="match status" value="1"/>
</dbReference>
<sequence length="789" mass="84960">MPQVADILIPLALDTAYSYAVPTGLTLKDGDVVQIPLGPRETIGVVWGVEDRASGGNLRPVSGAIEVAPLSEPLRRLVDWLARYTLAPKGSALAMALRLPDENARTEIVRIGVRSAGKPASRPTKAREKVLAVAADGEVRGKSALAKEAGVSLSVVDGLIDDGALETIALVPEPVALPPDPDFPRQMPLSEAQAEAAAKLIAAFDTVSPFPQMQGEDRDDLAVGAVSSKGEAEDRPQDEAHPRTFPHDPLLPGSAPNGGGAALSSQAGRGDSHEVPRAILLEGVTGSGKTEVYFEAVAECVRRGRQALVLMPEIALTAQFLDRFAARFGVRPATWHSGIGGRRRERLRAGVAAGEVSVVVGARSALFLPFTDLGLIVVDEEHESAYKQEDGVHYHARDMAVVRGRLEGCPVVLASATPSIESRVNTQRGRYGHIVLPERFGGRRLPDITAIDMRLDKPERGRFLSPPMVAAVKKAVADGEQALLFLNRRGYAPLTLCSACGHRYQCRNCSTWLVEHRFRRALVCHHCGYTERKPEACVECGTFDHLTPCGPGVERIAEEAAELFPDKRIIVLSSDFPGGTERLRQELEAVAAGECDIVIGTQLVAKGHNFPYLTLVGVLDADIGLTSGDPRAAERTFQLLQQVTGRAGRGERPGRALVQTYQPDHPVIAALLSGEAERFYEEEIHAREAAGLPPFGRLAALIVSAAQREVAEAHGQAMARVADPPPGIMVLGPAEAPLALVRGRYRFRLLVKTDRGIDIQSYLRDWLARSPKPRGNTKVTIDVDPQSFL</sequence>
<name>A0A512JJB9_9HYPH</name>
<keyword evidence="5 12" id="KW-0378">Hydrolase</keyword>
<dbReference type="InterPro" id="IPR014001">
    <property type="entry name" value="Helicase_ATP-bd"/>
</dbReference>
<evidence type="ECO:0000256" key="3">
    <source>
        <dbReference type="ARBA" id="ARBA00022723"/>
    </source>
</evidence>
<dbReference type="GO" id="GO:0006310">
    <property type="term" value="P:DNA recombination"/>
    <property type="evidence" value="ECO:0007669"/>
    <property type="project" value="InterPro"/>
</dbReference>
<dbReference type="PANTHER" id="PTHR30580:SF0">
    <property type="entry name" value="PRIMOSOMAL PROTEIN N"/>
    <property type="match status" value="1"/>
</dbReference>
<dbReference type="Proteomes" id="UP000321750">
    <property type="component" value="Unassembled WGS sequence"/>
</dbReference>